<name>A0A101FV05_9EURY</name>
<gene>
    <name evidence="1" type="ORF">XD72_0782</name>
    <name evidence="2" type="ORF">XE07_1232</name>
</gene>
<comment type="caution">
    <text evidence="1">The sequence shown here is derived from an EMBL/GenBank/DDBJ whole genome shotgun (WGS) entry which is preliminary data.</text>
</comment>
<dbReference type="EMBL" id="LGHB01000016">
    <property type="protein sequence ID" value="KUK96295.1"/>
    <property type="molecule type" value="Genomic_DNA"/>
</dbReference>
<dbReference type="AlphaFoldDB" id="A0A101FV05"/>
<reference evidence="2" key="1">
    <citation type="journal article" date="2015" name="MBio">
        <title>Genome-resolved metagenomic analysis reveals roles for candidate phyla and other microbial community members in biogeochemical transformations in oil reservoirs.</title>
        <authorList>
            <person name="Hu P."/>
            <person name="Tom L."/>
            <person name="Singh A."/>
            <person name="Thomas B.C."/>
            <person name="Baker B.J."/>
            <person name="Piceno Y.M."/>
            <person name="Andersen G.L."/>
            <person name="Banfield J.F."/>
        </authorList>
    </citation>
    <scope>NUCLEOTIDE SEQUENCE [LARGE SCALE GENOMIC DNA]</scope>
    <source>
        <strain evidence="2">56_747</strain>
    </source>
</reference>
<organism evidence="1 4">
    <name type="scientific">Methanothrix harundinacea</name>
    <dbReference type="NCBI Taxonomy" id="301375"/>
    <lineage>
        <taxon>Archaea</taxon>
        <taxon>Methanobacteriati</taxon>
        <taxon>Methanobacteriota</taxon>
        <taxon>Stenosarchaea group</taxon>
        <taxon>Methanomicrobia</taxon>
        <taxon>Methanotrichales</taxon>
        <taxon>Methanotrichaceae</taxon>
        <taxon>Methanothrix</taxon>
    </lineage>
</organism>
<reference evidence="3 4" key="2">
    <citation type="journal article" date="2015" name="MBio">
        <title>Genome-Resolved Metagenomic Analysis Reveals Roles for Candidate Phyla and Other Microbial Community Members in Biogeochemical Transformations in Oil Reservoirs.</title>
        <authorList>
            <person name="Hu P."/>
            <person name="Tom L."/>
            <person name="Singh A."/>
            <person name="Thomas B.C."/>
            <person name="Baker B.J."/>
            <person name="Piceno Y.M."/>
            <person name="Andersen G.L."/>
            <person name="Banfield J.F."/>
        </authorList>
    </citation>
    <scope>NUCLEOTIDE SEQUENCE [LARGE SCALE GENOMIC DNA]</scope>
    <source>
        <strain evidence="1">57_489</strain>
    </source>
</reference>
<evidence type="ECO:0000313" key="1">
    <source>
        <dbReference type="EMBL" id="KUK44822.1"/>
    </source>
</evidence>
<protein>
    <recommendedName>
        <fullName evidence="5">Methyltransferase</fullName>
    </recommendedName>
</protein>
<dbReference type="Proteomes" id="UP000053961">
    <property type="component" value="Unassembled WGS sequence"/>
</dbReference>
<dbReference type="InterPro" id="IPR029063">
    <property type="entry name" value="SAM-dependent_MTases_sf"/>
</dbReference>
<dbReference type="Proteomes" id="UP000057043">
    <property type="component" value="Unassembled WGS sequence"/>
</dbReference>
<evidence type="ECO:0000313" key="3">
    <source>
        <dbReference type="Proteomes" id="UP000053961"/>
    </source>
</evidence>
<sequence length="336" mass="36031">MVPQPLKGDKIRPAEEVLARLDALYMACPKCPAEPALDKAVSFSEQAAIKGGRKRCSGCGKAPLDLVMIEAMEILVDHHLRSRSDPLRSIGWPLVEVGFPLAYPPRLGPDELIIVGEGLTKDAAAEIVAKVPEVKGVIRGGGVPGVADLRASPHRWELLAGSDLRCDVVSSLIGELVIYKHQSKIHVEFPRQSAPKMKILEELYFRGKLTTVADVLCGPGTLGLVALLGGAGRVVANDAWLPAVEDAILNLEANRSILGIERIERPEIPAGEIGGEPNLVAEAEGDGCKIEVYFGDAERLFSRAEPTELCLIDPFPGMNFDRIVEACGVCGEIVVV</sequence>
<evidence type="ECO:0000313" key="4">
    <source>
        <dbReference type="Proteomes" id="UP000057043"/>
    </source>
</evidence>
<dbReference type="Gene3D" id="3.40.50.150">
    <property type="entry name" value="Vaccinia Virus protein VP39"/>
    <property type="match status" value="1"/>
</dbReference>
<accession>A0A101FV05</accession>
<dbReference type="SUPFAM" id="SSF53335">
    <property type="entry name" value="S-adenosyl-L-methionine-dependent methyltransferases"/>
    <property type="match status" value="1"/>
</dbReference>
<proteinExistence type="predicted"/>
<evidence type="ECO:0008006" key="5">
    <source>
        <dbReference type="Google" id="ProtNLM"/>
    </source>
</evidence>
<dbReference type="PATRIC" id="fig|301375.6.peg.153"/>
<evidence type="ECO:0000313" key="2">
    <source>
        <dbReference type="EMBL" id="KUK96295.1"/>
    </source>
</evidence>
<dbReference type="EMBL" id="LGFT01000014">
    <property type="protein sequence ID" value="KUK44822.1"/>
    <property type="molecule type" value="Genomic_DNA"/>
</dbReference>